<dbReference type="AlphaFoldDB" id="A0A1W2EHG6"/>
<dbReference type="Gene3D" id="3.30.1120.10">
    <property type="match status" value="1"/>
</dbReference>
<comment type="similarity">
    <text evidence="1">Belongs to the sulfatase family.</text>
</comment>
<evidence type="ECO:0000256" key="3">
    <source>
        <dbReference type="ARBA" id="ARBA00022801"/>
    </source>
</evidence>
<dbReference type="Pfam" id="PF00884">
    <property type="entry name" value="Sulfatase"/>
    <property type="match status" value="1"/>
</dbReference>
<evidence type="ECO:0000256" key="1">
    <source>
        <dbReference type="ARBA" id="ARBA00008779"/>
    </source>
</evidence>
<reference evidence="6 7" key="1">
    <citation type="submission" date="2017-04" db="EMBL/GenBank/DDBJ databases">
        <authorList>
            <person name="Afonso C.L."/>
            <person name="Miller P.J."/>
            <person name="Scott M.A."/>
            <person name="Spackman E."/>
            <person name="Goraichik I."/>
            <person name="Dimitrov K.M."/>
            <person name="Suarez D.L."/>
            <person name="Swayne D.E."/>
        </authorList>
    </citation>
    <scope>NUCLEOTIDE SEQUENCE [LARGE SCALE GENOMIC DNA]</scope>
    <source>
        <strain evidence="6 7">DSM 19625</strain>
    </source>
</reference>
<keyword evidence="7" id="KW-1185">Reference proteome</keyword>
<dbReference type="Proteomes" id="UP000192678">
    <property type="component" value="Unassembled WGS sequence"/>
</dbReference>
<gene>
    <name evidence="6" type="ORF">SAMN04488101_11294</name>
</gene>
<keyword evidence="4" id="KW-0106">Calcium</keyword>
<name>A0A1W2EHG6_9SPHI</name>
<dbReference type="InterPro" id="IPR050738">
    <property type="entry name" value="Sulfatase"/>
</dbReference>
<organism evidence="6 7">
    <name type="scientific">Pedobacter nyackensis</name>
    <dbReference type="NCBI Taxonomy" id="475255"/>
    <lineage>
        <taxon>Bacteria</taxon>
        <taxon>Pseudomonadati</taxon>
        <taxon>Bacteroidota</taxon>
        <taxon>Sphingobacteriia</taxon>
        <taxon>Sphingobacteriales</taxon>
        <taxon>Sphingobacteriaceae</taxon>
        <taxon>Pedobacter</taxon>
    </lineage>
</organism>
<dbReference type="InterPro" id="IPR017850">
    <property type="entry name" value="Alkaline_phosphatase_core_sf"/>
</dbReference>
<accession>A0A1W2EHG6</accession>
<dbReference type="InterPro" id="IPR024607">
    <property type="entry name" value="Sulfatase_CS"/>
</dbReference>
<dbReference type="SUPFAM" id="SSF53649">
    <property type="entry name" value="Alkaline phosphatase-like"/>
    <property type="match status" value="1"/>
</dbReference>
<proteinExistence type="inferred from homology"/>
<evidence type="ECO:0000313" key="7">
    <source>
        <dbReference type="Proteomes" id="UP000192678"/>
    </source>
</evidence>
<sequence length="509" mass="57727">MAFITNFIRIGKLIICTLTLLQFSYAVFAQKGVNRKPNIIYIYADDLGYGEIGPYGQKLIRTPNLDRMAKEGIKFTQHYTSTPVCAPARCMLLTGKNGGHAYIRGNYEMGGFADDKEGGQMPLPEGSFTIPKMLKTVGYRTGITGKWGLGMNFTTGDPNKQGFDYAYGFLDQKQAHNYYPTHLWENGKKDTLNNKFVVLHENIDPAKATDQIFEKFIGQDYAAEKLTEKALKFINDHQNKPFFLYMPYTIPHVGLQAPDLNVKEYIGKFPGEEPYYGQNGYNPSKYPLSTYAAMITYLDAQVGIIMKRIKDLGLDNNTIIMFSSDNGATFNGGVRAKYFNSTAGLRGLKMDLYEGGIREPFIARWPGKIKPNTVTDLISAQFDMMATFAEISGARLNQTDGISLLPTLLGNHKDQKKREYIYFEYPEKGGQVAIRMGDWKGLRLNVRKNIESPWLLYNLKNDPGETIDLALKHPELIERLKRIQVKEHQNAHINDWEFLNNKMNLKVSN</sequence>
<dbReference type="RefSeq" id="WP_084291103.1">
    <property type="nucleotide sequence ID" value="NZ_FWYB01000012.1"/>
</dbReference>
<dbReference type="Gene3D" id="3.40.720.10">
    <property type="entry name" value="Alkaline Phosphatase, subunit A"/>
    <property type="match status" value="1"/>
</dbReference>
<dbReference type="PANTHER" id="PTHR42693">
    <property type="entry name" value="ARYLSULFATASE FAMILY MEMBER"/>
    <property type="match status" value="1"/>
</dbReference>
<dbReference type="InterPro" id="IPR000917">
    <property type="entry name" value="Sulfatase_N"/>
</dbReference>
<dbReference type="STRING" id="475255.SAMN04488101_11294"/>
<evidence type="ECO:0000256" key="4">
    <source>
        <dbReference type="ARBA" id="ARBA00022837"/>
    </source>
</evidence>
<dbReference type="PANTHER" id="PTHR42693:SF53">
    <property type="entry name" value="ENDO-4-O-SULFATASE"/>
    <property type="match status" value="1"/>
</dbReference>
<dbReference type="OrthoDB" id="9764377at2"/>
<dbReference type="GO" id="GO:0046872">
    <property type="term" value="F:metal ion binding"/>
    <property type="evidence" value="ECO:0007669"/>
    <property type="project" value="UniProtKB-KW"/>
</dbReference>
<evidence type="ECO:0000259" key="5">
    <source>
        <dbReference type="Pfam" id="PF00884"/>
    </source>
</evidence>
<keyword evidence="2" id="KW-0479">Metal-binding</keyword>
<evidence type="ECO:0000256" key="2">
    <source>
        <dbReference type="ARBA" id="ARBA00022723"/>
    </source>
</evidence>
<dbReference type="EMBL" id="FWYB01000012">
    <property type="protein sequence ID" value="SMD09139.1"/>
    <property type="molecule type" value="Genomic_DNA"/>
</dbReference>
<dbReference type="CDD" id="cd16145">
    <property type="entry name" value="ARS_like"/>
    <property type="match status" value="1"/>
</dbReference>
<keyword evidence="3" id="KW-0378">Hydrolase</keyword>
<feature type="domain" description="Sulfatase N-terminal" evidence="5">
    <location>
        <begin position="37"/>
        <end position="393"/>
    </location>
</feature>
<dbReference type="PROSITE" id="PS00523">
    <property type="entry name" value="SULFATASE_1"/>
    <property type="match status" value="1"/>
</dbReference>
<dbReference type="GO" id="GO:0004065">
    <property type="term" value="F:arylsulfatase activity"/>
    <property type="evidence" value="ECO:0007669"/>
    <property type="project" value="TreeGrafter"/>
</dbReference>
<protein>
    <submittedName>
        <fullName evidence="6">Arylsulfatase A</fullName>
    </submittedName>
</protein>
<evidence type="ECO:0000313" key="6">
    <source>
        <dbReference type="EMBL" id="SMD09139.1"/>
    </source>
</evidence>